<reference evidence="3 4" key="1">
    <citation type="journal article" date="2019" name="Sci. Rep.">
        <title>Comparative genomics of chytrid fungi reveal insights into the obligate biotrophic and pathogenic lifestyle of Synchytrium endobioticum.</title>
        <authorList>
            <person name="van de Vossenberg B.T.L.H."/>
            <person name="Warris S."/>
            <person name="Nguyen H.D.T."/>
            <person name="van Gent-Pelzer M.P.E."/>
            <person name="Joly D.L."/>
            <person name="van de Geest H.C."/>
            <person name="Bonants P.J.M."/>
            <person name="Smith D.S."/>
            <person name="Levesque C.A."/>
            <person name="van der Lee T.A.J."/>
        </authorList>
    </citation>
    <scope>NUCLEOTIDE SEQUENCE [LARGE SCALE GENOMIC DNA]</scope>
    <source>
        <strain evidence="3 4">MB42</strain>
    </source>
</reference>
<dbReference type="VEuPathDB" id="FungiDB:SeMB42_g07373"/>
<evidence type="ECO:0008006" key="5">
    <source>
        <dbReference type="Google" id="ProtNLM"/>
    </source>
</evidence>
<keyword evidence="2" id="KW-0472">Membrane</keyword>
<evidence type="ECO:0000256" key="1">
    <source>
        <dbReference type="SAM" id="MobiDB-lite"/>
    </source>
</evidence>
<gene>
    <name evidence="3" type="ORF">SeMB42_g07373</name>
</gene>
<proteinExistence type="predicted"/>
<keyword evidence="2" id="KW-1133">Transmembrane helix</keyword>
<dbReference type="AlphaFoldDB" id="A0A507C3R4"/>
<dbReference type="Proteomes" id="UP000317494">
    <property type="component" value="Unassembled WGS sequence"/>
</dbReference>
<evidence type="ECO:0000313" key="3">
    <source>
        <dbReference type="EMBL" id="TPX34111.1"/>
    </source>
</evidence>
<feature type="transmembrane region" description="Helical" evidence="2">
    <location>
        <begin position="21"/>
        <end position="37"/>
    </location>
</feature>
<protein>
    <recommendedName>
        <fullName evidence="5">GDP-fucose protein O-fucosyltransferase</fullName>
    </recommendedName>
</protein>
<keyword evidence="2" id="KW-0812">Transmembrane</keyword>
<evidence type="ECO:0000256" key="2">
    <source>
        <dbReference type="SAM" id="Phobius"/>
    </source>
</evidence>
<dbReference type="EMBL" id="QEAN01000511">
    <property type="protein sequence ID" value="TPX34111.1"/>
    <property type="molecule type" value="Genomic_DNA"/>
</dbReference>
<feature type="region of interest" description="Disordered" evidence="1">
    <location>
        <begin position="45"/>
        <end position="68"/>
    </location>
</feature>
<dbReference type="Gene3D" id="3.40.50.11350">
    <property type="match status" value="1"/>
</dbReference>
<comment type="caution">
    <text evidence="3">The sequence shown here is derived from an EMBL/GenBank/DDBJ whole genome shotgun (WGS) entry which is preliminary data.</text>
</comment>
<name>A0A507C3R4_9FUNG</name>
<organism evidence="3 4">
    <name type="scientific">Synchytrium endobioticum</name>
    <dbReference type="NCBI Taxonomy" id="286115"/>
    <lineage>
        <taxon>Eukaryota</taxon>
        <taxon>Fungi</taxon>
        <taxon>Fungi incertae sedis</taxon>
        <taxon>Chytridiomycota</taxon>
        <taxon>Chytridiomycota incertae sedis</taxon>
        <taxon>Chytridiomycetes</taxon>
        <taxon>Synchytriales</taxon>
        <taxon>Synchytriaceae</taxon>
        <taxon>Synchytrium</taxon>
    </lineage>
</organism>
<sequence>MINPGVVLARWPRQKRRYNKIVAGVVIFLAAMLILWNQRDESHQTDLDELTQERPSGSKSEPSKLEDPPKHLTCIFGMWTGMANNIISIQTSLVFAMRYNRTLIVPPLDNWDVTPSYWFSKSENVSDTSGLNRELINVNWGSEAFQDPYRRFSKYFHFESPSVTTIDMSDLAPNTTVKQSLRDSNNALLNNGKMWCWRSAGYDRDYPETMEEKYPITKWDQDDLVCIGVPFEILLHDARPRLKLTEWAVQQAAALLDLNGLKGKRYLGIHLRRGNWDEYTTHGRFALSTFAKGSLKGDSVERRAPRDEHVIKAGEILRRRLEGLHDYKISNFPVVVTTNEQNNSSIQRFEDAGWIVVKKRLPNLPDFAQIALDLAILVGATGFLGQYASTFTLLAINMRGCDVEAPEFPCGLYFGSSEIV</sequence>
<keyword evidence="4" id="KW-1185">Reference proteome</keyword>
<evidence type="ECO:0000313" key="4">
    <source>
        <dbReference type="Proteomes" id="UP000317494"/>
    </source>
</evidence>
<accession>A0A507C3R4</accession>